<evidence type="ECO:0000313" key="3">
    <source>
        <dbReference type="Proteomes" id="UP000193077"/>
    </source>
</evidence>
<dbReference type="SUPFAM" id="SSF53335">
    <property type="entry name" value="S-adenosyl-L-methionine-dependent methyltransferases"/>
    <property type="match status" value="1"/>
</dbReference>
<dbReference type="PANTHER" id="PTHR36973:SF4">
    <property type="entry name" value="NODULATION PROTEIN"/>
    <property type="match status" value="1"/>
</dbReference>
<dbReference type="Gene3D" id="3.40.50.150">
    <property type="entry name" value="Vaccinia Virus protein VP39"/>
    <property type="match status" value="1"/>
</dbReference>
<feature type="domain" description="Methyltransferase FkbM" evidence="1">
    <location>
        <begin position="43"/>
        <end position="220"/>
    </location>
</feature>
<dbReference type="InterPro" id="IPR006342">
    <property type="entry name" value="FkbM_mtfrase"/>
</dbReference>
<accession>A0A1Y5S6T8</accession>
<reference evidence="2 3" key="1">
    <citation type="submission" date="2017-03" db="EMBL/GenBank/DDBJ databases">
        <authorList>
            <person name="Afonso C.L."/>
            <person name="Miller P.J."/>
            <person name="Scott M.A."/>
            <person name="Spackman E."/>
            <person name="Goraichik I."/>
            <person name="Dimitrov K.M."/>
            <person name="Suarez D.L."/>
            <person name="Swayne D.E."/>
        </authorList>
    </citation>
    <scope>NUCLEOTIDE SEQUENCE [LARGE SCALE GENOMIC DNA]</scope>
    <source>
        <strain evidence="2 3">CECT 7639</strain>
    </source>
</reference>
<evidence type="ECO:0000259" key="1">
    <source>
        <dbReference type="Pfam" id="PF05050"/>
    </source>
</evidence>
<dbReference type="InterPro" id="IPR029063">
    <property type="entry name" value="SAM-dependent_MTases_sf"/>
</dbReference>
<dbReference type="RefSeq" id="WP_165759773.1">
    <property type="nucleotide sequence ID" value="NZ_FWFO01000001.1"/>
</dbReference>
<dbReference type="PANTHER" id="PTHR36973">
    <property type="entry name" value="SLL1456 PROTEIN-RELATED"/>
    <property type="match status" value="1"/>
</dbReference>
<protein>
    <recommendedName>
        <fullName evidence="1">Methyltransferase FkbM domain-containing protein</fullName>
    </recommendedName>
</protein>
<dbReference type="EMBL" id="FWFO01000001">
    <property type="protein sequence ID" value="SLN33804.1"/>
    <property type="molecule type" value="Genomic_DNA"/>
</dbReference>
<evidence type="ECO:0000313" key="2">
    <source>
        <dbReference type="EMBL" id="SLN33804.1"/>
    </source>
</evidence>
<dbReference type="Pfam" id="PF05050">
    <property type="entry name" value="Methyltransf_21"/>
    <property type="match status" value="1"/>
</dbReference>
<organism evidence="2 3">
    <name type="scientific">Falsiruegeria litorea R37</name>
    <dbReference type="NCBI Taxonomy" id="1200284"/>
    <lineage>
        <taxon>Bacteria</taxon>
        <taxon>Pseudomonadati</taxon>
        <taxon>Pseudomonadota</taxon>
        <taxon>Alphaproteobacteria</taxon>
        <taxon>Rhodobacterales</taxon>
        <taxon>Roseobacteraceae</taxon>
        <taxon>Falsiruegeria</taxon>
    </lineage>
</organism>
<dbReference type="NCBIfam" id="TIGR01444">
    <property type="entry name" value="fkbM_fam"/>
    <property type="match status" value="1"/>
</dbReference>
<proteinExistence type="predicted"/>
<dbReference type="GO" id="GO:0008171">
    <property type="term" value="F:O-methyltransferase activity"/>
    <property type="evidence" value="ECO:0007669"/>
    <property type="project" value="TreeGrafter"/>
</dbReference>
<keyword evidence="3" id="KW-1185">Reference proteome</keyword>
<dbReference type="Proteomes" id="UP000193077">
    <property type="component" value="Unassembled WGS sequence"/>
</dbReference>
<sequence>MHFLKGLERSAKKLVPVGWRKHFRASKYELLMERRAPIDLVVHVGAHWGEDAEFYERCGAQTILWVEADPDTYKKLTTAIATRPRTTRHVTENALVSATAGEELTFNRFNGDGASSSIYTSTDTYRERFPHSRETGEVIQMKTCSLPEILARHDIDVTSATRPMLVVDVQGHELSVLKGLGEGLKQFHQCKCEVSRVPMYDGGALFEDIDSHMKAMGFRLASHRYMQVPRHGDVLYIQG</sequence>
<name>A0A1Y5S6T8_9RHOB</name>
<dbReference type="AlphaFoldDB" id="A0A1Y5S6T8"/>
<dbReference type="InterPro" id="IPR053188">
    <property type="entry name" value="FkbM_Methyltransferase"/>
</dbReference>
<gene>
    <name evidence="2" type="ORF">TRL7639_01512</name>
</gene>